<sequence>MADGTKAVEVHYFAAAEAVTGIRSEVVRLTARADLRELRTVLVDRHGPDLGRILAVAGYRLGPAADGRGDGEFTRELSTKVSARVDVMPPFAGG</sequence>
<organism evidence="1 2">
    <name type="scientific">Gordonia rubripertincta</name>
    <name type="common">Rhodococcus corallinus</name>
    <dbReference type="NCBI Taxonomy" id="36822"/>
    <lineage>
        <taxon>Bacteria</taxon>
        <taxon>Bacillati</taxon>
        <taxon>Actinomycetota</taxon>
        <taxon>Actinomycetes</taxon>
        <taxon>Mycobacteriales</taxon>
        <taxon>Gordoniaceae</taxon>
        <taxon>Gordonia</taxon>
    </lineage>
</organism>
<dbReference type="Proteomes" id="UP001195196">
    <property type="component" value="Unassembled WGS sequence"/>
</dbReference>
<dbReference type="RefSeq" id="WP_182374202.1">
    <property type="nucleotide sequence ID" value="NZ_CP059694.1"/>
</dbReference>
<dbReference type="InterPro" id="IPR012675">
    <property type="entry name" value="Beta-grasp_dom_sf"/>
</dbReference>
<proteinExistence type="predicted"/>
<evidence type="ECO:0000313" key="2">
    <source>
        <dbReference type="Proteomes" id="UP001195196"/>
    </source>
</evidence>
<reference evidence="1" key="1">
    <citation type="submission" date="2021-02" db="EMBL/GenBank/DDBJ databases">
        <title>Taxonomy, biology and ecology of Rhodococcus bacteria occurring in California pistachio and other woody hosts as revealed by genome sequence analyses.</title>
        <authorList>
            <person name="Riely B."/>
            <person name="Gai Y."/>
        </authorList>
    </citation>
    <scope>NUCLEOTIDE SEQUENCE</scope>
    <source>
        <strain evidence="1">BP-295</strain>
    </source>
</reference>
<comment type="caution">
    <text evidence="1">The sequence shown here is derived from an EMBL/GenBank/DDBJ whole genome shotgun (WGS) entry which is preliminary data.</text>
</comment>
<dbReference type="AlphaFoldDB" id="A0AAW4G9C0"/>
<name>A0AAW4G9C0_GORRU</name>
<dbReference type="Gene3D" id="3.10.20.30">
    <property type="match status" value="1"/>
</dbReference>
<dbReference type="SUPFAM" id="SSF54285">
    <property type="entry name" value="MoaD/ThiS"/>
    <property type="match status" value="1"/>
</dbReference>
<dbReference type="InterPro" id="IPR016155">
    <property type="entry name" value="Mopterin_synth/thiamin_S_b"/>
</dbReference>
<gene>
    <name evidence="1" type="ORF">JTZ10_17260</name>
</gene>
<protein>
    <submittedName>
        <fullName evidence="1">MoaD/ThiS family protein</fullName>
    </submittedName>
</protein>
<dbReference type="EMBL" id="JAFFGU010000009">
    <property type="protein sequence ID" value="MBM7279496.1"/>
    <property type="molecule type" value="Genomic_DNA"/>
</dbReference>
<accession>A0AAW4G9C0</accession>
<evidence type="ECO:0000313" key="1">
    <source>
        <dbReference type="EMBL" id="MBM7279496.1"/>
    </source>
</evidence>